<keyword evidence="9 12" id="KW-1133">Transmembrane helix</keyword>
<evidence type="ECO:0000256" key="10">
    <source>
        <dbReference type="ARBA" id="ARBA00023049"/>
    </source>
</evidence>
<evidence type="ECO:0000259" key="13">
    <source>
        <dbReference type="Pfam" id="PF02163"/>
    </source>
</evidence>
<dbReference type="PANTHER" id="PTHR39188:SF3">
    <property type="entry name" value="STAGE IV SPORULATION PROTEIN FB"/>
    <property type="match status" value="1"/>
</dbReference>
<name>A0A9D1MB46_9FIRM</name>
<dbReference type="InterPro" id="IPR008915">
    <property type="entry name" value="Peptidase_M50"/>
</dbReference>
<comment type="subcellular location">
    <subcellularLocation>
        <location evidence="2">Membrane</location>
        <topology evidence="2">Multi-pass membrane protein</topology>
    </subcellularLocation>
</comment>
<evidence type="ECO:0000256" key="12">
    <source>
        <dbReference type="SAM" id="Phobius"/>
    </source>
</evidence>
<feature type="transmembrane region" description="Helical" evidence="12">
    <location>
        <begin position="76"/>
        <end position="94"/>
    </location>
</feature>
<keyword evidence="7" id="KW-0378">Hydrolase</keyword>
<feature type="transmembrane region" description="Helical" evidence="12">
    <location>
        <begin position="7"/>
        <end position="31"/>
    </location>
</feature>
<evidence type="ECO:0000256" key="4">
    <source>
        <dbReference type="ARBA" id="ARBA00022670"/>
    </source>
</evidence>
<feature type="transmembrane region" description="Helical" evidence="12">
    <location>
        <begin position="106"/>
        <end position="129"/>
    </location>
</feature>
<reference evidence="14" key="2">
    <citation type="journal article" date="2021" name="PeerJ">
        <title>Extensive microbial diversity within the chicken gut microbiome revealed by metagenomics and culture.</title>
        <authorList>
            <person name="Gilroy R."/>
            <person name="Ravi A."/>
            <person name="Getino M."/>
            <person name="Pursley I."/>
            <person name="Horton D.L."/>
            <person name="Alikhan N.F."/>
            <person name="Baker D."/>
            <person name="Gharbi K."/>
            <person name="Hall N."/>
            <person name="Watson M."/>
            <person name="Adriaenssens E.M."/>
            <person name="Foster-Nyarko E."/>
            <person name="Jarju S."/>
            <person name="Secka A."/>
            <person name="Antonio M."/>
            <person name="Oren A."/>
            <person name="Chaudhuri R.R."/>
            <person name="La Ragione R."/>
            <person name="Hildebrand F."/>
            <person name="Pallen M.J."/>
        </authorList>
    </citation>
    <scope>NUCLEOTIDE SEQUENCE</scope>
    <source>
        <strain evidence="14">USAMLcec3-3695</strain>
    </source>
</reference>
<dbReference type="AlphaFoldDB" id="A0A9D1MB46"/>
<organism evidence="14 15">
    <name type="scientific">Candidatus Ornithomonoglobus merdipullorum</name>
    <dbReference type="NCBI Taxonomy" id="2840895"/>
    <lineage>
        <taxon>Bacteria</taxon>
        <taxon>Bacillati</taxon>
        <taxon>Bacillota</taxon>
        <taxon>Clostridia</taxon>
        <taxon>Candidatus Ornithomonoglobus</taxon>
    </lineage>
</organism>
<dbReference type="PANTHER" id="PTHR39188">
    <property type="entry name" value="MEMBRANE-ASSOCIATED ZINC METALLOPROTEASE M50B"/>
    <property type="match status" value="1"/>
</dbReference>
<proteinExistence type="inferred from homology"/>
<evidence type="ECO:0000256" key="3">
    <source>
        <dbReference type="ARBA" id="ARBA00007931"/>
    </source>
</evidence>
<protein>
    <submittedName>
        <fullName evidence="14">Site-2 protease family protein</fullName>
    </submittedName>
</protein>
<evidence type="ECO:0000256" key="1">
    <source>
        <dbReference type="ARBA" id="ARBA00001947"/>
    </source>
</evidence>
<evidence type="ECO:0000256" key="7">
    <source>
        <dbReference type="ARBA" id="ARBA00022801"/>
    </source>
</evidence>
<evidence type="ECO:0000256" key="2">
    <source>
        <dbReference type="ARBA" id="ARBA00004141"/>
    </source>
</evidence>
<keyword evidence="11 12" id="KW-0472">Membrane</keyword>
<evidence type="ECO:0000256" key="6">
    <source>
        <dbReference type="ARBA" id="ARBA00022723"/>
    </source>
</evidence>
<dbReference type="Pfam" id="PF02163">
    <property type="entry name" value="Peptidase_M50"/>
    <property type="match status" value="1"/>
</dbReference>
<evidence type="ECO:0000256" key="5">
    <source>
        <dbReference type="ARBA" id="ARBA00022692"/>
    </source>
</evidence>
<keyword evidence="6" id="KW-0479">Metal-binding</keyword>
<dbReference type="GO" id="GO:0046872">
    <property type="term" value="F:metal ion binding"/>
    <property type="evidence" value="ECO:0007669"/>
    <property type="project" value="UniProtKB-KW"/>
</dbReference>
<sequence length="257" mass="27618">MKFRLSPLAAAMFVISLFTGGTEMLLITYAVMTLHELAHLAAALAIGLRPESIALEPFGVHLRLKNRIVRSAADEVILYAAGPLVNGAAAVLALRMGWERLYAVNIALFVMNLLPVLPLDGGIILKRLLSYRLGAAAARRVLSATSVLLAAAFAAAAAVGLYMGRLNLSMAVMALFLLGNVLTSREKYDVDFIMAVSGAKKRNNRVRMVVVDDRNSLIKAAKTVSPSCTTIAAVMDGDGRVKELLGEREIIERAPMQ</sequence>
<dbReference type="Proteomes" id="UP000824109">
    <property type="component" value="Unassembled WGS sequence"/>
</dbReference>
<evidence type="ECO:0000256" key="11">
    <source>
        <dbReference type="ARBA" id="ARBA00023136"/>
    </source>
</evidence>
<keyword evidence="10" id="KW-0482">Metalloprotease</keyword>
<dbReference type="GO" id="GO:0016020">
    <property type="term" value="C:membrane"/>
    <property type="evidence" value="ECO:0007669"/>
    <property type="project" value="UniProtKB-SubCell"/>
</dbReference>
<keyword evidence="5 12" id="KW-0812">Transmembrane</keyword>
<keyword evidence="8" id="KW-0862">Zinc</keyword>
<accession>A0A9D1MB46</accession>
<evidence type="ECO:0000256" key="9">
    <source>
        <dbReference type="ARBA" id="ARBA00022989"/>
    </source>
</evidence>
<reference evidence="14" key="1">
    <citation type="submission" date="2020-10" db="EMBL/GenBank/DDBJ databases">
        <authorList>
            <person name="Gilroy R."/>
        </authorList>
    </citation>
    <scope>NUCLEOTIDE SEQUENCE</scope>
    <source>
        <strain evidence="14">USAMLcec3-3695</strain>
    </source>
</reference>
<evidence type="ECO:0000313" key="15">
    <source>
        <dbReference type="Proteomes" id="UP000824109"/>
    </source>
</evidence>
<comment type="caution">
    <text evidence="14">The sequence shown here is derived from an EMBL/GenBank/DDBJ whole genome shotgun (WGS) entry which is preliminary data.</text>
</comment>
<evidence type="ECO:0000313" key="14">
    <source>
        <dbReference type="EMBL" id="HIU56787.1"/>
    </source>
</evidence>
<dbReference type="GO" id="GO:0006508">
    <property type="term" value="P:proteolysis"/>
    <property type="evidence" value="ECO:0007669"/>
    <property type="project" value="UniProtKB-KW"/>
</dbReference>
<evidence type="ECO:0000256" key="8">
    <source>
        <dbReference type="ARBA" id="ARBA00022833"/>
    </source>
</evidence>
<dbReference type="GO" id="GO:0008237">
    <property type="term" value="F:metallopeptidase activity"/>
    <property type="evidence" value="ECO:0007669"/>
    <property type="project" value="UniProtKB-KW"/>
</dbReference>
<dbReference type="EMBL" id="DVNB01000031">
    <property type="protein sequence ID" value="HIU56787.1"/>
    <property type="molecule type" value="Genomic_DNA"/>
</dbReference>
<comment type="similarity">
    <text evidence="3">Belongs to the peptidase M50B family.</text>
</comment>
<gene>
    <name evidence="14" type="ORF">IAA61_03115</name>
</gene>
<feature type="transmembrane region" description="Helical" evidence="12">
    <location>
        <begin position="141"/>
        <end position="162"/>
    </location>
</feature>
<keyword evidence="4 14" id="KW-0645">Protease</keyword>
<comment type="cofactor">
    <cofactor evidence="1">
        <name>Zn(2+)</name>
        <dbReference type="ChEBI" id="CHEBI:29105"/>
    </cofactor>
</comment>
<feature type="domain" description="Peptidase M50" evidence="13">
    <location>
        <begin position="98"/>
        <end position="149"/>
    </location>
</feature>